<feature type="region of interest" description="Disordered" evidence="1">
    <location>
        <begin position="188"/>
        <end position="207"/>
    </location>
</feature>
<organism evidence="2 3">
    <name type="scientific">Cystobacter ferrugineus</name>
    <dbReference type="NCBI Taxonomy" id="83449"/>
    <lineage>
        <taxon>Bacteria</taxon>
        <taxon>Pseudomonadati</taxon>
        <taxon>Myxococcota</taxon>
        <taxon>Myxococcia</taxon>
        <taxon>Myxococcales</taxon>
        <taxon>Cystobacterineae</taxon>
        <taxon>Archangiaceae</taxon>
        <taxon>Cystobacter</taxon>
    </lineage>
</organism>
<proteinExistence type="predicted"/>
<reference evidence="3" key="1">
    <citation type="submission" date="2016-11" db="EMBL/GenBank/DDBJ databases">
        <authorList>
            <person name="Shukria A."/>
            <person name="Stevens D.C."/>
        </authorList>
    </citation>
    <scope>NUCLEOTIDE SEQUENCE [LARGE SCALE GENOMIC DNA]</scope>
    <source>
        <strain evidence="3">Cbfe23</strain>
    </source>
</reference>
<reference evidence="2 3" key="2">
    <citation type="submission" date="2016-12" db="EMBL/GenBank/DDBJ databases">
        <title>Draft Genome Sequence of Cystobacter ferrugineus Strain Cbfe23.</title>
        <authorList>
            <person name="Akbar S."/>
            <person name="Dowd S.E."/>
            <person name="Stevens D.C."/>
        </authorList>
    </citation>
    <scope>NUCLEOTIDE SEQUENCE [LARGE SCALE GENOMIC DNA]</scope>
    <source>
        <strain evidence="2 3">Cbfe23</strain>
    </source>
</reference>
<evidence type="ECO:0008006" key="4">
    <source>
        <dbReference type="Google" id="ProtNLM"/>
    </source>
</evidence>
<evidence type="ECO:0000313" key="3">
    <source>
        <dbReference type="Proteomes" id="UP000182229"/>
    </source>
</evidence>
<protein>
    <recommendedName>
        <fullName evidence="4">TIGR02265 family protein</fullName>
    </recommendedName>
</protein>
<dbReference type="AlphaFoldDB" id="A0A1L9B613"/>
<dbReference type="Proteomes" id="UP000182229">
    <property type="component" value="Unassembled WGS sequence"/>
</dbReference>
<feature type="compositionally biased region" description="Polar residues" evidence="1">
    <location>
        <begin position="198"/>
        <end position="207"/>
    </location>
</feature>
<accession>A0A1L9B613</accession>
<name>A0A1L9B613_9BACT</name>
<dbReference type="Pfam" id="PF09536">
    <property type="entry name" value="DUF2378"/>
    <property type="match status" value="1"/>
</dbReference>
<evidence type="ECO:0000313" key="2">
    <source>
        <dbReference type="EMBL" id="OJH37687.1"/>
    </source>
</evidence>
<dbReference type="RefSeq" id="WP_071901155.1">
    <property type="nucleotide sequence ID" value="NZ_MPIN01000007.1"/>
</dbReference>
<dbReference type="STRING" id="83449.BON30_26205"/>
<dbReference type="OrthoDB" id="5505937at2"/>
<evidence type="ECO:0000256" key="1">
    <source>
        <dbReference type="SAM" id="MobiDB-lite"/>
    </source>
</evidence>
<dbReference type="EMBL" id="MPIN01000007">
    <property type="protein sequence ID" value="OJH37687.1"/>
    <property type="molecule type" value="Genomic_DNA"/>
</dbReference>
<comment type="caution">
    <text evidence="2">The sequence shown here is derived from an EMBL/GenBank/DDBJ whole genome shotgun (WGS) entry which is preliminary data.</text>
</comment>
<dbReference type="NCBIfam" id="TIGR02265">
    <property type="entry name" value="Mxa_TIGR02265"/>
    <property type="match status" value="1"/>
</dbReference>
<keyword evidence="3" id="KW-1185">Reference proteome</keyword>
<dbReference type="InterPro" id="IPR011751">
    <property type="entry name" value="Mxa_paralog_2265"/>
</dbReference>
<sequence length="207" mass="22957">MADELLVFEQTIEAVFVRALHGRLSPACRERLRQAGLDLEQKLRPAYPFASWMTFLRIVAEELYPQLPLEESAFKLGEAYMDGYRETMLGRAVLSLLRVLGPRRALMRATQHFRSGNNYTESRLKELGPRKFELWMNEVGSLPSFTAGIIHAGLRTAGVENLRIELAGYDGHACTYCINWSDASVSSGVAGSGDSKAATRSGSINSL</sequence>
<gene>
    <name evidence="2" type="ORF">BON30_26205</name>
</gene>